<organism evidence="2 3">
    <name type="scientific">Fusarium oxysporum NRRL 32931</name>
    <dbReference type="NCBI Taxonomy" id="660029"/>
    <lineage>
        <taxon>Eukaryota</taxon>
        <taxon>Fungi</taxon>
        <taxon>Dikarya</taxon>
        <taxon>Ascomycota</taxon>
        <taxon>Pezizomycotina</taxon>
        <taxon>Sordariomycetes</taxon>
        <taxon>Hypocreomycetidae</taxon>
        <taxon>Hypocreales</taxon>
        <taxon>Nectriaceae</taxon>
        <taxon>Fusarium</taxon>
        <taxon>Fusarium oxysporum species complex</taxon>
    </lineage>
</organism>
<dbReference type="OrthoDB" id="2130169at2759"/>
<dbReference type="EMBL" id="JH717855">
    <property type="protein sequence ID" value="EWY79801.1"/>
    <property type="molecule type" value="Genomic_DNA"/>
</dbReference>
<dbReference type="PANTHER" id="PTHR48079">
    <property type="entry name" value="PROTEIN YEEZ"/>
    <property type="match status" value="1"/>
</dbReference>
<reference evidence="2 3" key="1">
    <citation type="submission" date="2011-06" db="EMBL/GenBank/DDBJ databases">
        <title>The Genome Sequence of Fusarium oxysporum FOSC 3-a.</title>
        <authorList>
            <consortium name="The Broad Institute Genome Sequencing Platform"/>
            <person name="Ma L.-J."/>
            <person name="Gale L.R."/>
            <person name="Schwartz D.C."/>
            <person name="Zhou S."/>
            <person name="Corby-Kistler H."/>
            <person name="Young S.K."/>
            <person name="Zeng Q."/>
            <person name="Gargeya S."/>
            <person name="Fitzgerald M."/>
            <person name="Haas B."/>
            <person name="Abouelleil A."/>
            <person name="Alvarado L."/>
            <person name="Arachchi H.M."/>
            <person name="Berlin A."/>
            <person name="Brown A."/>
            <person name="Chapman S.B."/>
            <person name="Chen Z."/>
            <person name="Dunbar C."/>
            <person name="Freedman E."/>
            <person name="Gearin G."/>
            <person name="Gellesch M."/>
            <person name="Goldberg J."/>
            <person name="Griggs A."/>
            <person name="Gujja S."/>
            <person name="Heiman D."/>
            <person name="Howarth C."/>
            <person name="Larson L."/>
            <person name="Lui A."/>
            <person name="MacDonald P.J.P."/>
            <person name="Mehta T."/>
            <person name="Montmayeur A."/>
            <person name="Murphy C."/>
            <person name="Neiman D."/>
            <person name="Pearson M."/>
            <person name="Priest M."/>
            <person name="Roberts A."/>
            <person name="Saif S."/>
            <person name="Shea T."/>
            <person name="Shenoy N."/>
            <person name="Sisk P."/>
            <person name="Stolte C."/>
            <person name="Sykes S."/>
            <person name="Wortman J."/>
            <person name="Nusbaum C."/>
            <person name="Birren B."/>
        </authorList>
    </citation>
    <scope>NUCLEOTIDE SEQUENCE [LARGE SCALE GENOMIC DNA]</scope>
    <source>
        <strain evidence="3">FOSC 3-a</strain>
    </source>
</reference>
<dbReference type="InterPro" id="IPR036291">
    <property type="entry name" value="NAD(P)-bd_dom_sf"/>
</dbReference>
<dbReference type="SUPFAM" id="SSF51735">
    <property type="entry name" value="NAD(P)-binding Rossmann-fold domains"/>
    <property type="match status" value="1"/>
</dbReference>
<dbReference type="Pfam" id="PF01370">
    <property type="entry name" value="Epimerase"/>
    <property type="match status" value="1"/>
</dbReference>
<sequence>MAPKIFLTGATGFIGGDVLYLLSQQHPDWQWTCLVRDSEKAAKVSAKYPNAIMAIGSLDDVDLIEKEAATADIVIHTAFSDEHQPSAEAIAKALAQRQSDRPAYWLHTSGFLSLASESLTTKVFGDRLDKVYDDWDGLNELTSHPDHVPHRHVEKVVLAAGSDVVKTAIISPSVVYGKGRGPDKTTGFPLFGTFAKHGRVFAAGKGENIWHNIHVQDLSEIYLLLAEAAVSGKPAAKWNDEGYYLAENGSYIVKEMLTFAACIGFDKGLLQSPEVAFLSPDEANRILPYAHIMLGANSRGRAFRAKRLLGWSPRNPSFEDEIENAFTREVENQ</sequence>
<evidence type="ECO:0000313" key="3">
    <source>
        <dbReference type="Proteomes" id="UP000030753"/>
    </source>
</evidence>
<dbReference type="GO" id="GO:0005737">
    <property type="term" value="C:cytoplasm"/>
    <property type="evidence" value="ECO:0007669"/>
    <property type="project" value="TreeGrafter"/>
</dbReference>
<evidence type="ECO:0000259" key="1">
    <source>
        <dbReference type="Pfam" id="PF01370"/>
    </source>
</evidence>
<dbReference type="AlphaFoldDB" id="W9HHY6"/>
<dbReference type="Gene3D" id="3.40.50.720">
    <property type="entry name" value="NAD(P)-binding Rossmann-like Domain"/>
    <property type="match status" value="1"/>
</dbReference>
<dbReference type="Proteomes" id="UP000030753">
    <property type="component" value="Unassembled WGS sequence"/>
</dbReference>
<dbReference type="InterPro" id="IPR051783">
    <property type="entry name" value="NAD(P)-dependent_oxidoreduct"/>
</dbReference>
<feature type="domain" description="NAD-dependent epimerase/dehydratase" evidence="1">
    <location>
        <begin position="5"/>
        <end position="237"/>
    </location>
</feature>
<dbReference type="HOGENOM" id="CLU_007383_12_2_1"/>
<evidence type="ECO:0000313" key="2">
    <source>
        <dbReference type="EMBL" id="EWY79801.1"/>
    </source>
</evidence>
<protein>
    <recommendedName>
        <fullName evidence="1">NAD-dependent epimerase/dehydratase domain-containing protein</fullName>
    </recommendedName>
</protein>
<accession>W9HHY6</accession>
<dbReference type="InterPro" id="IPR001509">
    <property type="entry name" value="Epimerase_deHydtase"/>
</dbReference>
<dbReference type="PANTHER" id="PTHR48079:SF6">
    <property type="entry name" value="NAD(P)-BINDING DOMAIN-CONTAINING PROTEIN-RELATED"/>
    <property type="match status" value="1"/>
</dbReference>
<name>W9HHY6_FUSOX</name>
<dbReference type="GO" id="GO:0004029">
    <property type="term" value="F:aldehyde dehydrogenase (NAD+) activity"/>
    <property type="evidence" value="ECO:0007669"/>
    <property type="project" value="TreeGrafter"/>
</dbReference>
<gene>
    <name evidence="2" type="ORF">FOYG_17090</name>
</gene>
<proteinExistence type="predicted"/>